<protein>
    <submittedName>
        <fullName evidence="2">Uncharacterized protein</fullName>
    </submittedName>
</protein>
<comment type="caution">
    <text evidence="2">The sequence shown here is derived from an EMBL/GenBank/DDBJ whole genome shotgun (WGS) entry which is preliminary data.</text>
</comment>
<dbReference type="EMBL" id="JAWZYT010002431">
    <property type="protein sequence ID" value="KAK4304409.1"/>
    <property type="molecule type" value="Genomic_DNA"/>
</dbReference>
<organism evidence="2 3">
    <name type="scientific">Petrolisthes manimaculis</name>
    <dbReference type="NCBI Taxonomy" id="1843537"/>
    <lineage>
        <taxon>Eukaryota</taxon>
        <taxon>Metazoa</taxon>
        <taxon>Ecdysozoa</taxon>
        <taxon>Arthropoda</taxon>
        <taxon>Crustacea</taxon>
        <taxon>Multicrustacea</taxon>
        <taxon>Malacostraca</taxon>
        <taxon>Eumalacostraca</taxon>
        <taxon>Eucarida</taxon>
        <taxon>Decapoda</taxon>
        <taxon>Pleocyemata</taxon>
        <taxon>Anomura</taxon>
        <taxon>Galatheoidea</taxon>
        <taxon>Porcellanidae</taxon>
        <taxon>Petrolisthes</taxon>
    </lineage>
</organism>
<feature type="compositionally biased region" description="Basic and acidic residues" evidence="1">
    <location>
        <begin position="26"/>
        <end position="40"/>
    </location>
</feature>
<gene>
    <name evidence="2" type="ORF">Pmani_023635</name>
</gene>
<reference evidence="2" key="1">
    <citation type="submission" date="2023-11" db="EMBL/GenBank/DDBJ databases">
        <title>Genome assemblies of two species of porcelain crab, Petrolisthes cinctipes and Petrolisthes manimaculis (Anomura: Porcellanidae).</title>
        <authorList>
            <person name="Angst P."/>
        </authorList>
    </citation>
    <scope>NUCLEOTIDE SEQUENCE</scope>
    <source>
        <strain evidence="2">PB745_02</strain>
        <tissue evidence="2">Gill</tissue>
    </source>
</reference>
<accession>A0AAE1PBD7</accession>
<feature type="region of interest" description="Disordered" evidence="1">
    <location>
        <begin position="1"/>
        <end position="40"/>
    </location>
</feature>
<dbReference type="Proteomes" id="UP001292094">
    <property type="component" value="Unassembled WGS sequence"/>
</dbReference>
<keyword evidence="3" id="KW-1185">Reference proteome</keyword>
<proteinExistence type="predicted"/>
<dbReference type="AlphaFoldDB" id="A0AAE1PBD7"/>
<sequence>MVSGYRHGRAGPGRGGVAAVEEQADEDARTRTGRTGEVEDACHRQMRLKMRQGAWYQYSTTPSPTFIRKEGRYGT</sequence>
<name>A0AAE1PBD7_9EUCA</name>
<evidence type="ECO:0000256" key="1">
    <source>
        <dbReference type="SAM" id="MobiDB-lite"/>
    </source>
</evidence>
<evidence type="ECO:0000313" key="2">
    <source>
        <dbReference type="EMBL" id="KAK4304409.1"/>
    </source>
</evidence>
<evidence type="ECO:0000313" key="3">
    <source>
        <dbReference type="Proteomes" id="UP001292094"/>
    </source>
</evidence>